<keyword evidence="4 14" id="KW-0812">Transmembrane</keyword>
<dbReference type="PANTHER" id="PTHR45897">
    <property type="entry name" value="HIGH-AFFINITY CHOLINE TRANSPORTER 1"/>
    <property type="match status" value="1"/>
</dbReference>
<dbReference type="AlphaFoldDB" id="A0A8C3VXP0"/>
<reference evidence="15" key="1">
    <citation type="submission" date="2025-08" db="UniProtKB">
        <authorList>
            <consortium name="Ensembl"/>
        </authorList>
    </citation>
    <scope>IDENTIFICATION</scope>
</reference>
<evidence type="ECO:0000256" key="4">
    <source>
        <dbReference type="ARBA" id="ARBA00022692"/>
    </source>
</evidence>
<accession>A0A8C3VXP0</accession>
<evidence type="ECO:0000256" key="7">
    <source>
        <dbReference type="ARBA" id="ARBA00022989"/>
    </source>
</evidence>
<keyword evidence="8" id="KW-0915">Sodium</keyword>
<feature type="transmembrane region" description="Helical" evidence="14">
    <location>
        <begin position="48"/>
        <end position="68"/>
    </location>
</feature>
<dbReference type="GO" id="GO:0030424">
    <property type="term" value="C:axon"/>
    <property type="evidence" value="ECO:0007669"/>
    <property type="project" value="TreeGrafter"/>
</dbReference>
<protein>
    <submittedName>
        <fullName evidence="15">Solute carrier family 5 member 7</fullName>
    </submittedName>
</protein>
<evidence type="ECO:0000256" key="3">
    <source>
        <dbReference type="ARBA" id="ARBA00022448"/>
    </source>
</evidence>
<feature type="transmembrane region" description="Helical" evidence="14">
    <location>
        <begin position="305"/>
        <end position="330"/>
    </location>
</feature>
<dbReference type="GO" id="GO:0008292">
    <property type="term" value="P:acetylcholine biosynthetic process"/>
    <property type="evidence" value="ECO:0007669"/>
    <property type="project" value="TreeGrafter"/>
</dbReference>
<feature type="transmembrane region" description="Helical" evidence="14">
    <location>
        <begin position="211"/>
        <end position="231"/>
    </location>
</feature>
<proteinExistence type="inferred from homology"/>
<keyword evidence="7 14" id="KW-1133">Transmembrane helix</keyword>
<dbReference type="GeneTree" id="ENSGT00690000101915"/>
<evidence type="ECO:0000256" key="14">
    <source>
        <dbReference type="SAM" id="Phobius"/>
    </source>
</evidence>
<dbReference type="GO" id="GO:0045202">
    <property type="term" value="C:synapse"/>
    <property type="evidence" value="ECO:0007669"/>
    <property type="project" value="TreeGrafter"/>
</dbReference>
<evidence type="ECO:0000256" key="6">
    <source>
        <dbReference type="ARBA" id="ARBA00022979"/>
    </source>
</evidence>
<keyword evidence="5" id="KW-0769">Symport</keyword>
<evidence type="ECO:0000256" key="2">
    <source>
        <dbReference type="ARBA" id="ARBA00006434"/>
    </source>
</evidence>
<sequence length="553" mass="60518">MAFQVEGLIAIVAFYLLILLVGIWAAWRTKNSGSAEDRSEAIIVGGRDIGLLVGGFTMTATWVGGGYINGTAEAVYVPDYGLAWAQAPIGYSLSLILGGLFFAKPMRSKGYVTMLDPFQQIYGKRMGGLLFIPALMGEMFWAAAIFSALGESLHPDIEGRVSLAVTALVTDALWISVPFALSNSAVADIGFTALHTKYQKPWLGTIESFEVYTWLDSFLLLMLGGIPWQAYFQRVLSSSSATYAQVLSFLAAFGCMVMALPPVLIGAIGASTDWNQTAYKPDSPKDNQQADMILPIVLKYLCPVYVSYFGLGAVSAAVMSSVDSSILSASSMFARNIYQLSFRQNASDREIVWVMRVTVFVFGASATAMALLTKTVYGLWYLSSDLVYIVIFPQLLCVLFIKGTNTYGAVAGYISGLFLRVTGGEPYLNLQPLIFYPGYYIEKNGIYNQRFPFKTLAMLTSFLSNICISYVAKYLFESGTLPPKLDMFDAVVARHSKENMDKTILVKNENIKLDELAPVKPRQSLTLSSTFTNQEAFLNIDSSPEGSGTDDNL</sequence>
<feature type="transmembrane region" description="Helical" evidence="14">
    <location>
        <begin position="88"/>
        <end position="106"/>
    </location>
</feature>
<keyword evidence="16" id="KW-1185">Reference proteome</keyword>
<keyword evidence="11" id="KW-0325">Glycoprotein</keyword>
<dbReference type="GO" id="GO:0043204">
    <property type="term" value="C:perikaryon"/>
    <property type="evidence" value="ECO:0007669"/>
    <property type="project" value="TreeGrafter"/>
</dbReference>
<reference evidence="15" key="2">
    <citation type="submission" date="2025-09" db="UniProtKB">
        <authorList>
            <consortium name="Ensembl"/>
        </authorList>
    </citation>
    <scope>IDENTIFICATION</scope>
</reference>
<organism evidence="15 16">
    <name type="scientific">Catagonus wagneri</name>
    <name type="common">Chacoan peccary</name>
    <dbReference type="NCBI Taxonomy" id="51154"/>
    <lineage>
        <taxon>Eukaryota</taxon>
        <taxon>Metazoa</taxon>
        <taxon>Chordata</taxon>
        <taxon>Craniata</taxon>
        <taxon>Vertebrata</taxon>
        <taxon>Euteleostomi</taxon>
        <taxon>Mammalia</taxon>
        <taxon>Eutheria</taxon>
        <taxon>Laurasiatheria</taxon>
        <taxon>Artiodactyla</taxon>
        <taxon>Suina</taxon>
        <taxon>Tayassuidae</taxon>
        <taxon>Catagonus</taxon>
    </lineage>
</organism>
<dbReference type="Ensembl" id="ENSCWAT00000003506.1">
    <property type="protein sequence ID" value="ENSCWAP00000003223.1"/>
    <property type="gene ID" value="ENSCWAG00000002525.1"/>
</dbReference>
<dbReference type="GO" id="GO:0007271">
    <property type="term" value="P:synaptic transmission, cholinergic"/>
    <property type="evidence" value="ECO:0007669"/>
    <property type="project" value="TreeGrafter"/>
</dbReference>
<comment type="subcellular location">
    <subcellularLocation>
        <location evidence="1">Membrane</location>
        <topology evidence="1">Multi-pass membrane protein</topology>
    </subcellularLocation>
</comment>
<keyword evidence="9" id="KW-0406">Ion transport</keyword>
<dbReference type="CDD" id="cd11474">
    <property type="entry name" value="SLC5sbd_CHT"/>
    <property type="match status" value="1"/>
</dbReference>
<feature type="transmembrane region" description="Helical" evidence="14">
    <location>
        <begin position="351"/>
        <end position="372"/>
    </location>
</feature>
<evidence type="ECO:0000313" key="16">
    <source>
        <dbReference type="Proteomes" id="UP000694540"/>
    </source>
</evidence>
<dbReference type="GO" id="GO:0030425">
    <property type="term" value="C:dendrite"/>
    <property type="evidence" value="ECO:0007669"/>
    <property type="project" value="TreeGrafter"/>
</dbReference>
<keyword evidence="12" id="KW-0739">Sodium transport</keyword>
<dbReference type="Proteomes" id="UP000694540">
    <property type="component" value="Unplaced"/>
</dbReference>
<keyword evidence="3" id="KW-0813">Transport</keyword>
<dbReference type="InterPro" id="IPR038377">
    <property type="entry name" value="Na/Glc_symporter_sf"/>
</dbReference>
<dbReference type="InterPro" id="IPR052244">
    <property type="entry name" value="Choline_transporter"/>
</dbReference>
<feature type="transmembrane region" description="Helical" evidence="14">
    <location>
        <begin position="6"/>
        <end position="27"/>
    </location>
</feature>
<dbReference type="PROSITE" id="PS50283">
    <property type="entry name" value="NA_SOLUT_SYMP_3"/>
    <property type="match status" value="1"/>
</dbReference>
<evidence type="ECO:0000256" key="5">
    <source>
        <dbReference type="ARBA" id="ARBA00022847"/>
    </source>
</evidence>
<dbReference type="InterPro" id="IPR001734">
    <property type="entry name" value="Na/solute_symporter"/>
</dbReference>
<keyword evidence="6" id="KW-0530">Neurotransmitter biosynthesis</keyword>
<comment type="similarity">
    <text evidence="2 13">Belongs to the sodium:solute symporter (SSF) (TC 2.A.21) family.</text>
</comment>
<evidence type="ECO:0000256" key="9">
    <source>
        <dbReference type="ARBA" id="ARBA00023065"/>
    </source>
</evidence>
<feature type="transmembrane region" description="Helical" evidence="14">
    <location>
        <begin position="378"/>
        <end position="401"/>
    </location>
</feature>
<dbReference type="GO" id="GO:0005307">
    <property type="term" value="F:choline:sodium symporter activity"/>
    <property type="evidence" value="ECO:0007669"/>
    <property type="project" value="TreeGrafter"/>
</dbReference>
<dbReference type="PANTHER" id="PTHR45897:SF2">
    <property type="entry name" value="HIGH AFFINITY CHOLINE TRANSPORTER 1"/>
    <property type="match status" value="1"/>
</dbReference>
<feature type="transmembrane region" description="Helical" evidence="14">
    <location>
        <begin position="243"/>
        <end position="265"/>
    </location>
</feature>
<evidence type="ECO:0000256" key="8">
    <source>
        <dbReference type="ARBA" id="ARBA00023053"/>
    </source>
</evidence>
<keyword evidence="10 14" id="KW-0472">Membrane</keyword>
<evidence type="ECO:0000256" key="1">
    <source>
        <dbReference type="ARBA" id="ARBA00004141"/>
    </source>
</evidence>
<dbReference type="GO" id="GO:0005886">
    <property type="term" value="C:plasma membrane"/>
    <property type="evidence" value="ECO:0007669"/>
    <property type="project" value="TreeGrafter"/>
</dbReference>
<gene>
    <name evidence="15" type="primary">SLC5A7</name>
</gene>
<evidence type="ECO:0000313" key="15">
    <source>
        <dbReference type="Ensembl" id="ENSCWAP00000003223.1"/>
    </source>
</evidence>
<evidence type="ECO:0000256" key="10">
    <source>
        <dbReference type="ARBA" id="ARBA00023136"/>
    </source>
</evidence>
<dbReference type="Pfam" id="PF00474">
    <property type="entry name" value="SSF"/>
    <property type="match status" value="2"/>
</dbReference>
<evidence type="ECO:0000256" key="11">
    <source>
        <dbReference type="ARBA" id="ARBA00023180"/>
    </source>
</evidence>
<evidence type="ECO:0000256" key="13">
    <source>
        <dbReference type="RuleBase" id="RU362091"/>
    </source>
</evidence>
<name>A0A8C3VXP0_9CETA</name>
<evidence type="ECO:0000256" key="12">
    <source>
        <dbReference type="ARBA" id="ARBA00023201"/>
    </source>
</evidence>
<feature type="transmembrane region" description="Helical" evidence="14">
    <location>
        <begin position="127"/>
        <end position="149"/>
    </location>
</feature>
<dbReference type="Gene3D" id="1.20.1730.10">
    <property type="entry name" value="Sodium/glucose cotransporter"/>
    <property type="match status" value="1"/>
</dbReference>
<dbReference type="GO" id="GO:0007274">
    <property type="term" value="P:neuromuscular synaptic transmission"/>
    <property type="evidence" value="ECO:0007669"/>
    <property type="project" value="TreeGrafter"/>
</dbReference>